<evidence type="ECO:0000313" key="9">
    <source>
        <dbReference type="Proteomes" id="UP001153678"/>
    </source>
</evidence>
<evidence type="ECO:0000256" key="2">
    <source>
        <dbReference type="ARBA" id="ARBA00005262"/>
    </source>
</evidence>
<reference evidence="8" key="1">
    <citation type="submission" date="2022-08" db="EMBL/GenBank/DDBJ databases">
        <authorList>
            <person name="Kallberg Y."/>
            <person name="Tangrot J."/>
            <person name="Rosling A."/>
        </authorList>
    </citation>
    <scope>NUCLEOTIDE SEQUENCE</scope>
    <source>
        <strain evidence="8">Wild A</strain>
    </source>
</reference>
<evidence type="ECO:0000313" key="8">
    <source>
        <dbReference type="EMBL" id="CAI2177995.1"/>
    </source>
</evidence>
<dbReference type="GO" id="GO:0005886">
    <property type="term" value="C:plasma membrane"/>
    <property type="evidence" value="ECO:0007669"/>
    <property type="project" value="UniProtKB-SubCell"/>
</dbReference>
<accession>A0A9W4SQR8</accession>
<keyword evidence="4 7" id="KW-0812">Transmembrane</keyword>
<feature type="transmembrane region" description="Helical" evidence="7">
    <location>
        <begin position="86"/>
        <end position="103"/>
    </location>
</feature>
<dbReference type="PANTHER" id="PTHR43663:SF1">
    <property type="entry name" value="CHROMATE TRANSPORTER"/>
    <property type="match status" value="1"/>
</dbReference>
<keyword evidence="5 7" id="KW-1133">Transmembrane helix</keyword>
<evidence type="ECO:0000256" key="5">
    <source>
        <dbReference type="ARBA" id="ARBA00022989"/>
    </source>
</evidence>
<gene>
    <name evidence="8" type="ORF">FWILDA_LOCUS8364</name>
</gene>
<keyword evidence="9" id="KW-1185">Reference proteome</keyword>
<organism evidence="8 9">
    <name type="scientific">Funneliformis geosporum</name>
    <dbReference type="NCBI Taxonomy" id="1117311"/>
    <lineage>
        <taxon>Eukaryota</taxon>
        <taxon>Fungi</taxon>
        <taxon>Fungi incertae sedis</taxon>
        <taxon>Mucoromycota</taxon>
        <taxon>Glomeromycotina</taxon>
        <taxon>Glomeromycetes</taxon>
        <taxon>Glomerales</taxon>
        <taxon>Glomeraceae</taxon>
        <taxon>Funneliformis</taxon>
    </lineage>
</organism>
<evidence type="ECO:0000256" key="7">
    <source>
        <dbReference type="SAM" id="Phobius"/>
    </source>
</evidence>
<comment type="similarity">
    <text evidence="2">Belongs to the chromate ion transporter (CHR) (TC 2.A.51) family.</text>
</comment>
<keyword evidence="3" id="KW-1003">Cell membrane</keyword>
<name>A0A9W4SQR8_9GLOM</name>
<dbReference type="PANTHER" id="PTHR43663">
    <property type="entry name" value="CHROMATE TRANSPORT PROTEIN-RELATED"/>
    <property type="match status" value="1"/>
</dbReference>
<comment type="caution">
    <text evidence="8">The sequence shown here is derived from an EMBL/GenBank/DDBJ whole genome shotgun (WGS) entry which is preliminary data.</text>
</comment>
<keyword evidence="6 7" id="KW-0472">Membrane</keyword>
<evidence type="ECO:0000256" key="1">
    <source>
        <dbReference type="ARBA" id="ARBA00004651"/>
    </source>
</evidence>
<feature type="transmembrane region" description="Helical" evidence="7">
    <location>
        <begin position="64"/>
        <end position="81"/>
    </location>
</feature>
<protein>
    <submittedName>
        <fullName evidence="8">16123_t:CDS:1</fullName>
    </submittedName>
</protein>
<evidence type="ECO:0000256" key="3">
    <source>
        <dbReference type="ARBA" id="ARBA00022475"/>
    </source>
</evidence>
<dbReference type="Pfam" id="PF02417">
    <property type="entry name" value="Chromate_transp"/>
    <property type="match status" value="1"/>
</dbReference>
<dbReference type="OrthoDB" id="2160638at2759"/>
<dbReference type="AlphaFoldDB" id="A0A9W4SQR8"/>
<proteinExistence type="inferred from homology"/>
<feature type="transmembrane region" description="Helical" evidence="7">
    <location>
        <begin position="195"/>
        <end position="215"/>
    </location>
</feature>
<comment type="subcellular location">
    <subcellularLocation>
        <location evidence="1">Cell membrane</location>
        <topology evidence="1">Multi-pass membrane protein</topology>
    </subcellularLocation>
</comment>
<dbReference type="InterPro" id="IPR052518">
    <property type="entry name" value="CHR_Transporter"/>
</dbReference>
<dbReference type="InterPro" id="IPR003370">
    <property type="entry name" value="Chromate_transpt"/>
</dbReference>
<feature type="transmembrane region" description="Helical" evidence="7">
    <location>
        <begin position="123"/>
        <end position="144"/>
    </location>
</feature>
<dbReference type="GO" id="GO:0015109">
    <property type="term" value="F:chromate transmembrane transporter activity"/>
    <property type="evidence" value="ECO:0007669"/>
    <property type="project" value="InterPro"/>
</dbReference>
<evidence type="ECO:0000256" key="6">
    <source>
        <dbReference type="ARBA" id="ARBA00023136"/>
    </source>
</evidence>
<dbReference type="EMBL" id="CAMKVN010001774">
    <property type="protein sequence ID" value="CAI2177995.1"/>
    <property type="molecule type" value="Genomic_DNA"/>
</dbReference>
<dbReference type="Proteomes" id="UP001153678">
    <property type="component" value="Unassembled WGS sequence"/>
</dbReference>
<sequence length="276" mass="29868">MEFPSHKKIGMDKFKKDLWNSAKNVAKIIQQDRLVTQAGWITVGRFNRVYGVYQLIPGPEATDLAINYLVTLVSCGLLFNLIDRNYFWAAVAEITGLIIYVVFKGIPSLSSLGLGVDPTPSPGHIFALGLIAGTLSFGGAYQTVIPIIQAEAVTVGHWMTQKTCLDALTIGNILSTPLVMFSTFIGFQAGNTYGGIGYAFLELYYLIAVTPIDLLKSSVTTSTVLINLPDIDKPIAAQHNSIAAVVYMITLAALYSFKTPYLALMLVIFGAIAGSF</sequence>
<feature type="transmembrane region" description="Helical" evidence="7">
    <location>
        <begin position="165"/>
        <end position="189"/>
    </location>
</feature>
<evidence type="ECO:0000256" key="4">
    <source>
        <dbReference type="ARBA" id="ARBA00022692"/>
    </source>
</evidence>